<dbReference type="EMBL" id="UYRR01011459">
    <property type="protein sequence ID" value="VDK25940.1"/>
    <property type="molecule type" value="Genomic_DNA"/>
</dbReference>
<evidence type="ECO:0000256" key="1">
    <source>
        <dbReference type="SAM" id="MobiDB-lite"/>
    </source>
</evidence>
<gene>
    <name evidence="2" type="ORF">ASIM_LOCUS5703</name>
</gene>
<keyword evidence="3" id="KW-1185">Reference proteome</keyword>
<reference evidence="2 3" key="2">
    <citation type="submission" date="2018-11" db="EMBL/GenBank/DDBJ databases">
        <authorList>
            <consortium name="Pathogen Informatics"/>
        </authorList>
    </citation>
    <scope>NUCLEOTIDE SEQUENCE [LARGE SCALE GENOMIC DNA]</scope>
</reference>
<evidence type="ECO:0000313" key="2">
    <source>
        <dbReference type="EMBL" id="VDK25940.1"/>
    </source>
</evidence>
<organism evidence="4">
    <name type="scientific">Anisakis simplex</name>
    <name type="common">Herring worm</name>
    <dbReference type="NCBI Taxonomy" id="6269"/>
    <lineage>
        <taxon>Eukaryota</taxon>
        <taxon>Metazoa</taxon>
        <taxon>Ecdysozoa</taxon>
        <taxon>Nematoda</taxon>
        <taxon>Chromadorea</taxon>
        <taxon>Rhabditida</taxon>
        <taxon>Spirurina</taxon>
        <taxon>Ascaridomorpha</taxon>
        <taxon>Ascaridoidea</taxon>
        <taxon>Anisakidae</taxon>
        <taxon>Anisakis</taxon>
        <taxon>Anisakis simplex complex</taxon>
    </lineage>
</organism>
<name>A0A0M3JE68_ANISI</name>
<reference evidence="4" key="1">
    <citation type="submission" date="2017-02" db="UniProtKB">
        <authorList>
            <consortium name="WormBaseParasite"/>
        </authorList>
    </citation>
    <scope>IDENTIFICATION</scope>
</reference>
<evidence type="ECO:0000313" key="3">
    <source>
        <dbReference type="Proteomes" id="UP000267096"/>
    </source>
</evidence>
<dbReference type="WBParaSite" id="ASIM_0000591101-mRNA-1">
    <property type="protein sequence ID" value="ASIM_0000591101-mRNA-1"/>
    <property type="gene ID" value="ASIM_0000591101"/>
</dbReference>
<feature type="compositionally biased region" description="Acidic residues" evidence="1">
    <location>
        <begin position="79"/>
        <end position="92"/>
    </location>
</feature>
<protein>
    <submittedName>
        <fullName evidence="4">Phosphotriesterase-related protein</fullName>
    </submittedName>
</protein>
<feature type="region of interest" description="Disordered" evidence="1">
    <location>
        <begin position="59"/>
        <end position="92"/>
    </location>
</feature>
<proteinExistence type="predicted"/>
<dbReference type="AlphaFoldDB" id="A0A0M3JE68"/>
<accession>A0A0M3JE68</accession>
<dbReference type="Proteomes" id="UP000267096">
    <property type="component" value="Unassembled WGS sequence"/>
</dbReference>
<sequence>MTIERVKACGATTVLNVRSVSECDQEVDNEIKNILSASSDKEVDRLRDCKLVNTCKQKQGSNKQLGRPVTFHLPMPSDDNVDEDCTSSDELG</sequence>
<evidence type="ECO:0000313" key="4">
    <source>
        <dbReference type="WBParaSite" id="ASIM_0000591101-mRNA-1"/>
    </source>
</evidence>